<comment type="caution">
    <text evidence="2">The sequence shown here is derived from an EMBL/GenBank/DDBJ whole genome shotgun (WGS) entry which is preliminary data.</text>
</comment>
<protein>
    <submittedName>
        <fullName evidence="2">Virulent strain associated lipoprotein</fullName>
    </submittedName>
</protein>
<organism evidence="2 3">
    <name type="scientific">Reticulomyxa filosa</name>
    <dbReference type="NCBI Taxonomy" id="46433"/>
    <lineage>
        <taxon>Eukaryota</taxon>
        <taxon>Sar</taxon>
        <taxon>Rhizaria</taxon>
        <taxon>Retaria</taxon>
        <taxon>Foraminifera</taxon>
        <taxon>Monothalamids</taxon>
        <taxon>Reticulomyxidae</taxon>
        <taxon>Reticulomyxa</taxon>
    </lineage>
</organism>
<feature type="non-terminal residue" evidence="2">
    <location>
        <position position="1"/>
    </location>
</feature>
<keyword evidence="2" id="KW-0449">Lipoprotein</keyword>
<gene>
    <name evidence="2" type="ORF">RFI_24968</name>
</gene>
<proteinExistence type="predicted"/>
<evidence type="ECO:0000313" key="3">
    <source>
        <dbReference type="Proteomes" id="UP000023152"/>
    </source>
</evidence>
<name>X6MG82_RETFI</name>
<evidence type="ECO:0000313" key="2">
    <source>
        <dbReference type="EMBL" id="ETO12407.1"/>
    </source>
</evidence>
<dbReference type="EMBL" id="ASPP01021429">
    <property type="protein sequence ID" value="ETO12407.1"/>
    <property type="molecule type" value="Genomic_DNA"/>
</dbReference>
<dbReference type="Proteomes" id="UP000023152">
    <property type="component" value="Unassembled WGS sequence"/>
</dbReference>
<dbReference type="AlphaFoldDB" id="X6MG82"/>
<keyword evidence="3" id="KW-1185">Reference proteome</keyword>
<keyword evidence="1" id="KW-0175">Coiled coil</keyword>
<sequence length="247" mass="29100">VTQLMNTIQLGAEFQQALAGVRAGIVDFVERCSYSENIPFAIQGLNIQIDKYKYGDVDKSVKQAFNNGVSKEAEEISKQLLRILEELKKKDEKKKEIGEKQVDKCSCEIELSIAKNDITGSQAAKDWAQKRKQELNEQNAKDWCNVTKYRTCYTYRWYWWSYSWPYQETYQDTTHTGEQTKLREMEDKMKKENEEFETKRGQAVKKQQENEKTIIGLNTDIDTLEKKKRPYQKTNEEMKEIEKEIDD</sequence>
<accession>X6MG82</accession>
<feature type="coiled-coil region" evidence="1">
    <location>
        <begin position="175"/>
        <end position="244"/>
    </location>
</feature>
<reference evidence="2 3" key="1">
    <citation type="journal article" date="2013" name="Curr. Biol.">
        <title>The Genome of the Foraminiferan Reticulomyxa filosa.</title>
        <authorList>
            <person name="Glockner G."/>
            <person name="Hulsmann N."/>
            <person name="Schleicher M."/>
            <person name="Noegel A.A."/>
            <person name="Eichinger L."/>
            <person name="Gallinger C."/>
            <person name="Pawlowski J."/>
            <person name="Sierra R."/>
            <person name="Euteneuer U."/>
            <person name="Pillet L."/>
            <person name="Moustafa A."/>
            <person name="Platzer M."/>
            <person name="Groth M."/>
            <person name="Szafranski K."/>
            <person name="Schliwa M."/>
        </authorList>
    </citation>
    <scope>NUCLEOTIDE SEQUENCE [LARGE SCALE GENOMIC DNA]</scope>
</reference>
<evidence type="ECO:0000256" key="1">
    <source>
        <dbReference type="SAM" id="Coils"/>
    </source>
</evidence>